<feature type="region of interest" description="Disordered" evidence="1">
    <location>
        <begin position="264"/>
        <end position="287"/>
    </location>
</feature>
<dbReference type="RefSeq" id="XP_009542545.1">
    <property type="nucleotide sequence ID" value="XM_009544250.1"/>
</dbReference>
<dbReference type="KEGG" id="hir:HETIRDRAFT_168075"/>
<feature type="compositionally biased region" description="Basic and acidic residues" evidence="1">
    <location>
        <begin position="112"/>
        <end position="123"/>
    </location>
</feature>
<gene>
    <name evidence="3" type="ORF">HETIRDRAFT_168075</name>
</gene>
<proteinExistence type="predicted"/>
<feature type="domain" description="DNA replication regulator Sld3 C-terminal" evidence="2">
    <location>
        <begin position="86"/>
        <end position="344"/>
    </location>
</feature>
<organism evidence="3 4">
    <name type="scientific">Heterobasidion irregulare (strain TC 32-1)</name>
    <dbReference type="NCBI Taxonomy" id="747525"/>
    <lineage>
        <taxon>Eukaryota</taxon>
        <taxon>Fungi</taxon>
        <taxon>Dikarya</taxon>
        <taxon>Basidiomycota</taxon>
        <taxon>Agaricomycotina</taxon>
        <taxon>Agaricomycetes</taxon>
        <taxon>Russulales</taxon>
        <taxon>Bondarzewiaceae</taxon>
        <taxon>Heterobasidion</taxon>
        <taxon>Heterobasidion annosum species complex</taxon>
    </lineage>
</organism>
<dbReference type="OrthoDB" id="3003917at2759"/>
<name>W4KIN0_HETIT</name>
<dbReference type="EMBL" id="KI925455">
    <property type="protein sequence ID" value="ETW85713.1"/>
    <property type="molecule type" value="Genomic_DNA"/>
</dbReference>
<evidence type="ECO:0000313" key="3">
    <source>
        <dbReference type="EMBL" id="ETW85713.1"/>
    </source>
</evidence>
<feature type="region of interest" description="Disordered" evidence="1">
    <location>
        <begin position="151"/>
        <end position="180"/>
    </location>
</feature>
<feature type="compositionally biased region" description="Basic residues" evidence="1">
    <location>
        <begin position="161"/>
        <end position="170"/>
    </location>
</feature>
<feature type="region of interest" description="Disordered" evidence="1">
    <location>
        <begin position="95"/>
        <end position="123"/>
    </location>
</feature>
<dbReference type="Pfam" id="PF08639">
    <property type="entry name" value="Sld3_STD"/>
    <property type="match status" value="1"/>
</dbReference>
<dbReference type="AlphaFoldDB" id="W4KIN0"/>
<dbReference type="HOGENOM" id="CLU_032496_0_0_1"/>
<dbReference type="InterPro" id="IPR013948">
    <property type="entry name" value="DNA_replication_reg_Sld3_C"/>
</dbReference>
<dbReference type="GeneID" id="20668145"/>
<dbReference type="STRING" id="747525.W4KIN0"/>
<accession>W4KIN0</accession>
<evidence type="ECO:0000256" key="1">
    <source>
        <dbReference type="SAM" id="MobiDB-lite"/>
    </source>
</evidence>
<reference evidence="3 4" key="1">
    <citation type="journal article" date="2012" name="New Phytol.">
        <title>Insight into trade-off between wood decay and parasitism from the genome of a fungal forest pathogen.</title>
        <authorList>
            <person name="Olson A."/>
            <person name="Aerts A."/>
            <person name="Asiegbu F."/>
            <person name="Belbahri L."/>
            <person name="Bouzid O."/>
            <person name="Broberg A."/>
            <person name="Canback B."/>
            <person name="Coutinho P.M."/>
            <person name="Cullen D."/>
            <person name="Dalman K."/>
            <person name="Deflorio G."/>
            <person name="van Diepen L.T."/>
            <person name="Dunand C."/>
            <person name="Duplessis S."/>
            <person name="Durling M."/>
            <person name="Gonthier P."/>
            <person name="Grimwood J."/>
            <person name="Fossdal C.G."/>
            <person name="Hansson D."/>
            <person name="Henrissat B."/>
            <person name="Hietala A."/>
            <person name="Himmelstrand K."/>
            <person name="Hoffmeister D."/>
            <person name="Hogberg N."/>
            <person name="James T.Y."/>
            <person name="Karlsson M."/>
            <person name="Kohler A."/>
            <person name="Kues U."/>
            <person name="Lee Y.H."/>
            <person name="Lin Y.C."/>
            <person name="Lind M."/>
            <person name="Lindquist E."/>
            <person name="Lombard V."/>
            <person name="Lucas S."/>
            <person name="Lunden K."/>
            <person name="Morin E."/>
            <person name="Murat C."/>
            <person name="Park J."/>
            <person name="Raffaello T."/>
            <person name="Rouze P."/>
            <person name="Salamov A."/>
            <person name="Schmutz J."/>
            <person name="Solheim H."/>
            <person name="Stahlberg J."/>
            <person name="Velez H."/>
            <person name="de Vries R.P."/>
            <person name="Wiebenga A."/>
            <person name="Woodward S."/>
            <person name="Yakovlev I."/>
            <person name="Garbelotto M."/>
            <person name="Martin F."/>
            <person name="Grigoriev I.V."/>
            <person name="Stenlid J."/>
        </authorList>
    </citation>
    <scope>NUCLEOTIDE SEQUENCE [LARGE SCALE GENOMIC DNA]</scope>
    <source>
        <strain evidence="3 4">TC 32-1</strain>
    </source>
</reference>
<evidence type="ECO:0000313" key="4">
    <source>
        <dbReference type="Proteomes" id="UP000030671"/>
    </source>
</evidence>
<feature type="compositionally biased region" description="Low complexity" evidence="1">
    <location>
        <begin position="315"/>
        <end position="331"/>
    </location>
</feature>
<protein>
    <recommendedName>
        <fullName evidence="2">DNA replication regulator Sld3 C-terminal domain-containing protein</fullName>
    </recommendedName>
</protein>
<sequence length="432" mass="49177">MDGDLSLEEQTRRLYLQFLWLPDALVPLTQMVVFLLSLSKGFHSFSIHPLHAALDSVILTDRWCSYKYHEHLPNVLKDDPKDDIEPQMMSFAQQYSRAEDHEPSPIEALESEQERETSPEKWLESMEKREVQIQILLHFIKLCLPGPCPSPPMRPLPEPPRKRRKIHHRPSSSESEVSTPVQIMEDRLESLMDRLVLWQMALPTAPTEDRADGENATSNKEPKDLRDWTQTFCDDVVGPSFGSKLPELYRLLRMKLFRIPQWSEDEEDDIEETAHPNTSRPTYSLFKPDTSFAAGPLRSSSSRLLSRSRSRSLSVSLVQEAEARRAGSSRAPTLQREVSMSRVFKDKTKVDKEMSSEKLGGARLGPADGKGRKGFKREDTVLVTATPVKVRGKPRHEPTILVSETPSKKKMGRGFSSANITIKGEDYSDDEL</sequence>
<feature type="region of interest" description="Disordered" evidence="1">
    <location>
        <begin position="315"/>
        <end position="336"/>
    </location>
</feature>
<dbReference type="InParanoid" id="W4KIN0"/>
<dbReference type="eggNOG" id="ENOG502SBY0">
    <property type="taxonomic scope" value="Eukaryota"/>
</dbReference>
<keyword evidence="4" id="KW-1185">Reference proteome</keyword>
<dbReference type="Proteomes" id="UP000030671">
    <property type="component" value="Unassembled WGS sequence"/>
</dbReference>
<feature type="region of interest" description="Disordered" evidence="1">
    <location>
        <begin position="348"/>
        <end position="432"/>
    </location>
</feature>
<dbReference type="Gene3D" id="1.20.58.2130">
    <property type="match status" value="1"/>
</dbReference>
<evidence type="ECO:0000259" key="2">
    <source>
        <dbReference type="Pfam" id="PF08639"/>
    </source>
</evidence>